<evidence type="ECO:0000313" key="4">
    <source>
        <dbReference type="Proteomes" id="UP000001949"/>
    </source>
</evidence>
<evidence type="ECO:0000256" key="1">
    <source>
        <dbReference type="SAM" id="MobiDB-lite"/>
    </source>
</evidence>
<dbReference type="eggNOG" id="ENOG502T22F">
    <property type="taxonomic scope" value="Eukaryota"/>
</dbReference>
<dbReference type="VEuPathDB" id="PiroplasmaDB:TpMuguga_02g00110"/>
<feature type="region of interest" description="Disordered" evidence="1">
    <location>
        <begin position="1"/>
        <end position="70"/>
    </location>
</feature>
<name>Q4N627_THEPA</name>
<dbReference type="Proteomes" id="UP000001949">
    <property type="component" value="Unassembled WGS sequence"/>
</dbReference>
<feature type="compositionally biased region" description="Low complexity" evidence="1">
    <location>
        <begin position="656"/>
        <end position="673"/>
    </location>
</feature>
<organism evidence="3 4">
    <name type="scientific">Theileria parva</name>
    <name type="common">East coast fever infection agent</name>
    <dbReference type="NCBI Taxonomy" id="5875"/>
    <lineage>
        <taxon>Eukaryota</taxon>
        <taxon>Sar</taxon>
        <taxon>Alveolata</taxon>
        <taxon>Apicomplexa</taxon>
        <taxon>Aconoidasida</taxon>
        <taxon>Piroplasmida</taxon>
        <taxon>Theileriidae</taxon>
        <taxon>Theileria</taxon>
    </lineage>
</organism>
<evidence type="ECO:0000259" key="2">
    <source>
        <dbReference type="Pfam" id="PF08729"/>
    </source>
</evidence>
<dbReference type="Pfam" id="PF08729">
    <property type="entry name" value="HUN"/>
    <property type="match status" value="1"/>
</dbReference>
<feature type="compositionally biased region" description="Polar residues" evidence="1">
    <location>
        <begin position="405"/>
        <end position="421"/>
    </location>
</feature>
<accession>Q4N627</accession>
<dbReference type="OMA" id="GDDMHYD"/>
<feature type="compositionally biased region" description="Polar residues" evidence="1">
    <location>
        <begin position="157"/>
        <end position="172"/>
    </location>
</feature>
<feature type="compositionally biased region" description="Polar residues" evidence="1">
    <location>
        <begin position="881"/>
        <end position="890"/>
    </location>
</feature>
<feature type="compositionally biased region" description="Acidic residues" evidence="1">
    <location>
        <begin position="59"/>
        <end position="70"/>
    </location>
</feature>
<feature type="region of interest" description="Disordered" evidence="1">
    <location>
        <begin position="150"/>
        <end position="172"/>
    </location>
</feature>
<dbReference type="KEGG" id="tpv:TP02_0110"/>
<proteinExistence type="predicted"/>
<feature type="compositionally biased region" description="Basic and acidic residues" evidence="1">
    <location>
        <begin position="690"/>
        <end position="704"/>
    </location>
</feature>
<dbReference type="AlphaFoldDB" id="Q4N627"/>
<comment type="caution">
    <text evidence="3">The sequence shown here is derived from an EMBL/GenBank/DDBJ whole genome shotgun (WGS) entry which is preliminary data.</text>
</comment>
<feature type="compositionally biased region" description="Polar residues" evidence="1">
    <location>
        <begin position="18"/>
        <end position="34"/>
    </location>
</feature>
<keyword evidence="4" id="KW-1185">Reference proteome</keyword>
<feature type="region of interest" description="Disordered" evidence="1">
    <location>
        <begin position="381"/>
        <end position="440"/>
    </location>
</feature>
<feature type="domain" description="Hpc2-related" evidence="2">
    <location>
        <begin position="223"/>
        <end position="278"/>
    </location>
</feature>
<reference evidence="3 4" key="1">
    <citation type="journal article" date="2005" name="Science">
        <title>Genome sequence of Theileria parva, a bovine pathogen that transforms lymphocytes.</title>
        <authorList>
            <person name="Gardner M.J."/>
            <person name="Bishop R."/>
            <person name="Shah T."/>
            <person name="de Villiers E.P."/>
            <person name="Carlton J.M."/>
            <person name="Hall N."/>
            <person name="Ren Q."/>
            <person name="Paulsen I.T."/>
            <person name="Pain A."/>
            <person name="Berriman M."/>
            <person name="Wilson R.J.M."/>
            <person name="Sato S."/>
            <person name="Ralph S.A."/>
            <person name="Mann D.J."/>
            <person name="Xiong Z."/>
            <person name="Shallom S.J."/>
            <person name="Weidman J."/>
            <person name="Jiang L."/>
            <person name="Lynn J."/>
            <person name="Weaver B."/>
            <person name="Shoaibi A."/>
            <person name="Domingo A.R."/>
            <person name="Wasawo D."/>
            <person name="Crabtree J."/>
            <person name="Wortman J.R."/>
            <person name="Haas B."/>
            <person name="Angiuoli S.V."/>
            <person name="Creasy T.H."/>
            <person name="Lu C."/>
            <person name="Suh B."/>
            <person name="Silva J.C."/>
            <person name="Utterback T.R."/>
            <person name="Feldblyum T.V."/>
            <person name="Pertea M."/>
            <person name="Allen J."/>
            <person name="Nierman W.C."/>
            <person name="Taracha E.L.N."/>
            <person name="Salzberg S.L."/>
            <person name="White O.R."/>
            <person name="Fitzhugh H.A."/>
            <person name="Morzaria S."/>
            <person name="Venter J.C."/>
            <person name="Fraser C.M."/>
            <person name="Nene V."/>
        </authorList>
    </citation>
    <scope>NUCLEOTIDE SEQUENCE [LARGE SCALE GENOMIC DNA]</scope>
    <source>
        <strain evidence="3 4">Muguga</strain>
    </source>
</reference>
<sequence>MNNLQNNADLTANSNNNETPSKNYKTNVLESGNPDNKIKENLSNTPVPKHKSNGKPLKEEEDLVEQDLSDVEDNYREPSVQRYLPGTGIFVDVNLKTNFLERKGRKIAIPMIVDFYSECLKKYGDEKNFIYEESYLENMKGKVEDFYPDLPKVSKGTGETPNDSQTQPNFDNKQVISGSEVQKTVNYDENLDDVIWLKNRPNDPLLRCIRSITDRLNIQGIVGDPTSYLKKGGDDMHYDMDDPFFDDSAMLSELKMSKSDILLKRAMEKEFSDWSEDEEDEEEYVEPEDFVADYYSSFQKDIKQQKEMESEYKLYFYPSGWRDYISKIPKRFHNIYSEFESQMEYTAEPITDKLLRVKVKELLESIFKRLLKLKILPKTPKYSSKSKKNKPEKELKLNNEVPNEENLSQTQPLPDENQQGTVEEDKAVSKPKTNPNEIPKEILKKRGLNCMLQYRIIDVNGKILRWIVKSVTAMTNAYSPFEIHCEWFALVVANNEKLLAEQSNKLKSKLTTKLQSLKPKKSENLISQLSESSKTLSKSIGIIRKLLKEHREATFVKASQSSKEVKEPVQRKSLIEISLDSARDDHYEYMGLSQPTTKQVPKVDELVKNDYESIVQFENLLLETMKDSQVSVDLDKKDAYELNFQEANMREENDETSSSSSSNTSTADNSSVSRLEDDPASGTPMPKSDQLTEFKENDLKDKNDQNSLADSGIKTPKRSSGQKDEDLDEILKQSKIMKRVKDVYNLFKLVGNESLAFVQMNNLAIYVANKMNNKEFKHVVEHLGLTQNPFDQTYRRLGEIGSKLVQELYNFKVSLPTDVMKVVVINLQTHLKVEELYEKKSKKPLLLFNNSKIKASPGKLFLTPPKPKTPRKTPKGDTNKNVKTINSEIGNGSKEVKPSPRKRKDPQNPQYKPTPIKTKGILHKLTCFQKMGIKKFKNLKRRKNVLSQ</sequence>
<protein>
    <recommendedName>
        <fullName evidence="2">Hpc2-related domain-containing protein</fullName>
    </recommendedName>
</protein>
<feature type="compositionally biased region" description="Low complexity" evidence="1">
    <location>
        <begin position="1"/>
        <end position="17"/>
    </location>
</feature>
<evidence type="ECO:0000313" key="3">
    <source>
        <dbReference type="EMBL" id="EAN32396.1"/>
    </source>
</evidence>
<dbReference type="InterPro" id="IPR014840">
    <property type="entry name" value="HRD"/>
</dbReference>
<gene>
    <name evidence="3" type="ordered locus">TP02_0110</name>
</gene>
<feature type="region of interest" description="Disordered" evidence="1">
    <location>
        <begin position="646"/>
        <end position="726"/>
    </location>
</feature>
<dbReference type="EMBL" id="AAGK01000002">
    <property type="protein sequence ID" value="EAN32396.1"/>
    <property type="molecule type" value="Genomic_DNA"/>
</dbReference>
<dbReference type="InParanoid" id="Q4N627"/>
<feature type="region of interest" description="Disordered" evidence="1">
    <location>
        <begin position="858"/>
        <end position="916"/>
    </location>
</feature>